<reference evidence="3" key="1">
    <citation type="submission" date="2018-03" db="EMBL/GenBank/DDBJ databases">
        <title>Ecological and genomic features of two cosmopolitan and abundant freshwater picocyanobacteria.</title>
        <authorList>
            <person name="Cabello-Yeves P.J."/>
            <person name="Picazo A."/>
            <person name="Camacho A."/>
            <person name="Callieri C."/>
            <person name="Rosselli R."/>
            <person name="Roda-Garcia J."/>
            <person name="Coutinho F.H."/>
            <person name="Rodriguez-Valera F."/>
        </authorList>
    </citation>
    <scope>NUCLEOTIDE SEQUENCE [LARGE SCALE GENOMIC DNA]</scope>
    <source>
        <strain evidence="3">Tous</strain>
    </source>
</reference>
<protein>
    <submittedName>
        <fullName evidence="2">Uncharacterized protein</fullName>
    </submittedName>
</protein>
<evidence type="ECO:0000313" key="3">
    <source>
        <dbReference type="Proteomes" id="UP000240206"/>
    </source>
</evidence>
<feature type="transmembrane region" description="Helical" evidence="1">
    <location>
        <begin position="44"/>
        <end position="62"/>
    </location>
</feature>
<keyword evidence="1" id="KW-1133">Transmembrane helix</keyword>
<dbReference type="STRING" id="1910958.BTM30_07275"/>
<keyword evidence="1" id="KW-0812">Transmembrane</keyword>
<comment type="caution">
    <text evidence="2">The sequence shown here is derived from an EMBL/GenBank/DDBJ whole genome shotgun (WGS) entry which is preliminary data.</text>
</comment>
<keyword evidence="1" id="KW-0472">Membrane</keyword>
<dbReference type="Proteomes" id="UP000240206">
    <property type="component" value="Unassembled WGS sequence"/>
</dbReference>
<keyword evidence="3" id="KW-1185">Reference proteome</keyword>
<organism evidence="2 3">
    <name type="scientific">Synechococcus lacustris str. Tous</name>
    <dbReference type="NCBI Taxonomy" id="1910958"/>
    <lineage>
        <taxon>Bacteria</taxon>
        <taxon>Bacillati</taxon>
        <taxon>Cyanobacteriota</taxon>
        <taxon>Cyanophyceae</taxon>
        <taxon>Synechococcales</taxon>
        <taxon>Synechococcaceae</taxon>
        <taxon>Synechococcus</taxon>
    </lineage>
</organism>
<gene>
    <name evidence="2" type="ORF">C7K08_05905</name>
</gene>
<dbReference type="EMBL" id="PXVC01000018">
    <property type="protein sequence ID" value="PSI01820.1"/>
    <property type="molecule type" value="Genomic_DNA"/>
</dbReference>
<proteinExistence type="predicted"/>
<name>A0A2P7EF63_9SYNE</name>
<dbReference type="AlphaFoldDB" id="A0A2P7EF63"/>
<evidence type="ECO:0000313" key="2">
    <source>
        <dbReference type="EMBL" id="PSI01820.1"/>
    </source>
</evidence>
<accession>A0A2P7EF63</accession>
<dbReference type="RefSeq" id="WP_106499724.1">
    <property type="nucleotide sequence ID" value="NZ_PXVC01000018.1"/>
</dbReference>
<sequence>MSRPEKFWSLSRIRNPLLRQEFPWLVSEVVLLLILFNANPPELWFWLVVMVVVLLYRVERWWSSRPNA</sequence>
<evidence type="ECO:0000256" key="1">
    <source>
        <dbReference type="SAM" id="Phobius"/>
    </source>
</evidence>